<dbReference type="Proteomes" id="UP000187085">
    <property type="component" value="Unassembled WGS sequence"/>
</dbReference>
<gene>
    <name evidence="1" type="ORF">BKD30_00025</name>
</gene>
<keyword evidence="2" id="KW-1185">Reference proteome</keyword>
<dbReference type="SUPFAM" id="SSF52402">
    <property type="entry name" value="Adenine nucleotide alpha hydrolases-like"/>
    <property type="match status" value="1"/>
</dbReference>
<name>A0A1R1LQ51_9MICC</name>
<reference evidence="1 2" key="1">
    <citation type="submission" date="2016-12" db="EMBL/GenBank/DDBJ databases">
        <title>Draft genome of Tersicoccus phoenicis 1P05MA.</title>
        <authorList>
            <person name="Nakajima Y."/>
            <person name="Yoshizawa S."/>
            <person name="Nakamura K."/>
            <person name="Ogura Y."/>
            <person name="Hayashi T."/>
            <person name="Kogure K."/>
        </authorList>
    </citation>
    <scope>NUCLEOTIDE SEQUENCE [LARGE SCALE GENOMIC DNA]</scope>
    <source>
        <strain evidence="1 2">1p05MA</strain>
    </source>
</reference>
<dbReference type="RefSeq" id="WP_076700238.1">
    <property type="nucleotide sequence ID" value="NZ_MRDE01000002.1"/>
</dbReference>
<evidence type="ECO:0000313" key="1">
    <source>
        <dbReference type="EMBL" id="OMH29673.1"/>
    </source>
</evidence>
<protein>
    <submittedName>
        <fullName evidence="1">Uncharacterized protein</fullName>
    </submittedName>
</protein>
<dbReference type="OrthoDB" id="3825223at2"/>
<dbReference type="EMBL" id="MRDE01000002">
    <property type="protein sequence ID" value="OMH29673.1"/>
    <property type="molecule type" value="Genomic_DNA"/>
</dbReference>
<evidence type="ECO:0000313" key="2">
    <source>
        <dbReference type="Proteomes" id="UP000187085"/>
    </source>
</evidence>
<proteinExistence type="predicted"/>
<comment type="caution">
    <text evidence="1">The sequence shown here is derived from an EMBL/GenBank/DDBJ whole genome shotgun (WGS) entry which is preliminary data.</text>
</comment>
<dbReference type="AlphaFoldDB" id="A0A1R1LQ51"/>
<accession>A0A1R1LQ51</accession>
<dbReference type="InterPro" id="IPR014729">
    <property type="entry name" value="Rossmann-like_a/b/a_fold"/>
</dbReference>
<dbReference type="Gene3D" id="3.40.50.620">
    <property type="entry name" value="HUPs"/>
    <property type="match status" value="1"/>
</dbReference>
<sequence length="157" mass="16959">MSETIVVLTEQPLLDADAANLTALHPDRDVDFHVVLPTRTGRSLLVELIDRLSLFELPERARQEQGARRPRPEQALASSLAVLQRAGVAATGEVAAEKPVDALVTAVQAHDAREAVVITAPHAVEDTFHTDWATRAQDKLGLPVLHLYSGSSFIGDS</sequence>
<organism evidence="1 2">
    <name type="scientific">Tersicoccus phoenicis</name>
    <dbReference type="NCBI Taxonomy" id="554083"/>
    <lineage>
        <taxon>Bacteria</taxon>
        <taxon>Bacillati</taxon>
        <taxon>Actinomycetota</taxon>
        <taxon>Actinomycetes</taxon>
        <taxon>Micrococcales</taxon>
        <taxon>Micrococcaceae</taxon>
        <taxon>Tersicoccus</taxon>
    </lineage>
</organism>
<dbReference type="STRING" id="554083.BKD30_00025"/>